<dbReference type="PROSITE" id="PS50072">
    <property type="entry name" value="CSA_PPIASE_2"/>
    <property type="match status" value="1"/>
</dbReference>
<keyword evidence="4 7" id="KW-0413">Isomerase</keyword>
<evidence type="ECO:0000256" key="1">
    <source>
        <dbReference type="ARBA" id="ARBA00000971"/>
    </source>
</evidence>
<keyword evidence="5" id="KW-0802">TPR repeat</keyword>
<evidence type="ECO:0000256" key="5">
    <source>
        <dbReference type="PROSITE-ProRule" id="PRU00339"/>
    </source>
</evidence>
<evidence type="ECO:0000259" key="6">
    <source>
        <dbReference type="PROSITE" id="PS50072"/>
    </source>
</evidence>
<keyword evidence="8" id="KW-1185">Reference proteome</keyword>
<dbReference type="Gene3D" id="1.25.40.10">
    <property type="entry name" value="Tetratricopeptide repeat domain"/>
    <property type="match status" value="1"/>
</dbReference>
<dbReference type="PRINTS" id="PR00153">
    <property type="entry name" value="CSAPPISMRASE"/>
</dbReference>
<dbReference type="Pfam" id="PF00160">
    <property type="entry name" value="Pro_isomerase"/>
    <property type="match status" value="1"/>
</dbReference>
<proteinExistence type="predicted"/>
<dbReference type="InterPro" id="IPR011990">
    <property type="entry name" value="TPR-like_helical_dom_sf"/>
</dbReference>
<comment type="catalytic activity">
    <reaction evidence="1">
        <text>[protein]-peptidylproline (omega=180) = [protein]-peptidylproline (omega=0)</text>
        <dbReference type="Rhea" id="RHEA:16237"/>
        <dbReference type="Rhea" id="RHEA-COMP:10747"/>
        <dbReference type="Rhea" id="RHEA-COMP:10748"/>
        <dbReference type="ChEBI" id="CHEBI:83833"/>
        <dbReference type="ChEBI" id="CHEBI:83834"/>
        <dbReference type="EC" id="5.2.1.8"/>
    </reaction>
</comment>
<dbReference type="PANTHER" id="PTHR11071">
    <property type="entry name" value="PEPTIDYL-PROLYL CIS-TRANS ISOMERASE"/>
    <property type="match status" value="1"/>
</dbReference>
<feature type="domain" description="PPIase cyclophilin-type" evidence="6">
    <location>
        <begin position="7"/>
        <end position="171"/>
    </location>
</feature>
<dbReference type="InterPro" id="IPR019734">
    <property type="entry name" value="TPR_rpt"/>
</dbReference>
<dbReference type="SUPFAM" id="SSF48452">
    <property type="entry name" value="TPR-like"/>
    <property type="match status" value="1"/>
</dbReference>
<dbReference type="CDD" id="cd01926">
    <property type="entry name" value="cyclophilin_ABH_like"/>
    <property type="match status" value="1"/>
</dbReference>
<dbReference type="SMART" id="SM00028">
    <property type="entry name" value="TPR"/>
    <property type="match status" value="2"/>
</dbReference>
<protein>
    <recommendedName>
        <fullName evidence="2">peptidylprolyl isomerase</fullName>
        <ecNumber evidence="2">5.2.1.8</ecNumber>
    </recommendedName>
</protein>
<dbReference type="SUPFAM" id="SSF50891">
    <property type="entry name" value="Cyclophilin-like"/>
    <property type="match status" value="1"/>
</dbReference>
<name>A0ABP0EGI5_9ASCO</name>
<sequence length="366" mass="40247">MTNSKVFFDITIGGEPKGRIVFELFNDVVPRTTENFRALCTGEKGISEKSGKALHFKGSIFHRVIKDFMCQGGDFTHGSGIGGESIYGEKFEDENFKLTHDKPFLLSMANAGPNTNGSQFFITTVPTPHLNGKHVVFGQVIQGKSLVRQIERCEKANDKPVDDVVIADCGELDSDYVPEQSAGTDDGTGDIYEEVMADDDNIDVNSSESVFKAVSTLKEIGTTLLKAGDFKRAYEKYHKATNFLQEYYPDDLPEEDLKTLYSLTLSCNLNASLAALKLNDGKKTVSAANAALDVTDIDDKSKSKALYRKGMGQLLVKDEESAQKTLEEALRVAPGDAAIVQGLQQVKATLKKRHEKQKKAMSKFFS</sequence>
<dbReference type="EMBL" id="OZ004259">
    <property type="protein sequence ID" value="CAK7915749.1"/>
    <property type="molecule type" value="Genomic_DNA"/>
</dbReference>
<dbReference type="InterPro" id="IPR029000">
    <property type="entry name" value="Cyclophilin-like_dom_sf"/>
</dbReference>
<dbReference type="PROSITE" id="PS50005">
    <property type="entry name" value="TPR"/>
    <property type="match status" value="1"/>
</dbReference>
<evidence type="ECO:0000256" key="4">
    <source>
        <dbReference type="ARBA" id="ARBA00023235"/>
    </source>
</evidence>
<dbReference type="Proteomes" id="UP001497600">
    <property type="component" value="Chromosome G"/>
</dbReference>
<dbReference type="InterPro" id="IPR020892">
    <property type="entry name" value="Cyclophilin-type_PPIase_CS"/>
</dbReference>
<gene>
    <name evidence="7" type="primary">CPR6</name>
    <name evidence="7" type="ORF">CAAN4_G00716</name>
</gene>
<dbReference type="GO" id="GO:0016853">
    <property type="term" value="F:isomerase activity"/>
    <property type="evidence" value="ECO:0007669"/>
    <property type="project" value="UniProtKB-KW"/>
</dbReference>
<dbReference type="InterPro" id="IPR002130">
    <property type="entry name" value="Cyclophilin-type_PPIase_dom"/>
</dbReference>
<dbReference type="Gene3D" id="2.40.100.10">
    <property type="entry name" value="Cyclophilin-like"/>
    <property type="match status" value="1"/>
</dbReference>
<reference evidence="7 8" key="1">
    <citation type="submission" date="2024-01" db="EMBL/GenBank/DDBJ databases">
        <authorList>
            <consortium name="Genoscope - CEA"/>
            <person name="William W."/>
        </authorList>
    </citation>
    <scope>NUCLEOTIDE SEQUENCE [LARGE SCALE GENOMIC DNA]</scope>
    <source>
        <strain evidence="7 8">29B2s-10</strain>
    </source>
</reference>
<accession>A0ABP0EGI5</accession>
<evidence type="ECO:0000313" key="8">
    <source>
        <dbReference type="Proteomes" id="UP001497600"/>
    </source>
</evidence>
<evidence type="ECO:0000313" key="7">
    <source>
        <dbReference type="EMBL" id="CAK7915749.1"/>
    </source>
</evidence>
<evidence type="ECO:0000256" key="3">
    <source>
        <dbReference type="ARBA" id="ARBA00023110"/>
    </source>
</evidence>
<organism evidence="7 8">
    <name type="scientific">[Candida] anglica</name>
    <dbReference type="NCBI Taxonomy" id="148631"/>
    <lineage>
        <taxon>Eukaryota</taxon>
        <taxon>Fungi</taxon>
        <taxon>Dikarya</taxon>
        <taxon>Ascomycota</taxon>
        <taxon>Saccharomycotina</taxon>
        <taxon>Pichiomycetes</taxon>
        <taxon>Debaryomycetaceae</taxon>
        <taxon>Kurtzmaniella</taxon>
    </lineage>
</organism>
<feature type="repeat" description="TPR" evidence="5">
    <location>
        <begin position="214"/>
        <end position="247"/>
    </location>
</feature>
<dbReference type="PROSITE" id="PS00170">
    <property type="entry name" value="CSA_PPIASE_1"/>
    <property type="match status" value="1"/>
</dbReference>
<dbReference type="PANTHER" id="PTHR11071:SF561">
    <property type="entry name" value="PEPTIDYL-PROLYL CIS-TRANS ISOMERASE D-RELATED"/>
    <property type="match status" value="1"/>
</dbReference>
<dbReference type="EC" id="5.2.1.8" evidence="2"/>
<keyword evidence="3" id="KW-0697">Rotamase</keyword>
<evidence type="ECO:0000256" key="2">
    <source>
        <dbReference type="ARBA" id="ARBA00013194"/>
    </source>
</evidence>